<feature type="domain" description="NADH:flavin oxidoreductase/NADH oxidase N-terminal" evidence="3">
    <location>
        <begin position="17"/>
        <end position="325"/>
    </location>
</feature>
<evidence type="ECO:0000313" key="5">
    <source>
        <dbReference type="Proteomes" id="UP001238163"/>
    </source>
</evidence>
<reference evidence="4" key="1">
    <citation type="submission" date="2023-07" db="EMBL/GenBank/DDBJ databases">
        <title>Genomic Encyclopedia of Type Strains, Phase IV (KMG-IV): sequencing the most valuable type-strain genomes for metagenomic binning, comparative biology and taxonomic classification.</title>
        <authorList>
            <person name="Goeker M."/>
        </authorList>
    </citation>
    <scope>NUCLEOTIDE SEQUENCE</scope>
    <source>
        <strain evidence="4">DSM 24202</strain>
    </source>
</reference>
<evidence type="ECO:0000259" key="3">
    <source>
        <dbReference type="Pfam" id="PF00724"/>
    </source>
</evidence>
<gene>
    <name evidence="4" type="ORF">J3R75_000225</name>
</gene>
<sequence>MINFTGIATCWHDHDAFKPVQLGRLRLPGRIVRSATEMFKAHADGHLDDAELAWMNDLATQPLGMIISGHTAVAAAGRSHLGQNAFWSDEFIPDQQRLCRAMQAGGAKAILQIGHGGMKAKGCNGGRPVYTPDNMTVADIQQTVRDFAAAAQRAQRCGFDGVQIHAAHLYLLSEFFYPQYNHRQDAYGGDGERRFRIIREVLEAVRAACGDDFPLLIKINGDNMAEGEDREAYFNDMCQVLRTCESCGVDALELSGYHPNPPEPAGGAEPYFLANAIRLRACSGSSLPMILVGGIRRREHIERAFAAGMAAVSLCRPFMARPDCIAAIFAP</sequence>
<dbReference type="RefSeq" id="WP_307259317.1">
    <property type="nucleotide sequence ID" value="NZ_JAUSVL010000001.1"/>
</dbReference>
<dbReference type="PANTHER" id="PTHR43656:SF2">
    <property type="entry name" value="BINDING OXIDOREDUCTASE, PUTATIVE (AFU_ORTHOLOGUE AFUA_2G08260)-RELATED"/>
    <property type="match status" value="1"/>
</dbReference>
<dbReference type="Proteomes" id="UP001238163">
    <property type="component" value="Unassembled WGS sequence"/>
</dbReference>
<evidence type="ECO:0000256" key="1">
    <source>
        <dbReference type="ARBA" id="ARBA00022630"/>
    </source>
</evidence>
<evidence type="ECO:0000256" key="2">
    <source>
        <dbReference type="ARBA" id="ARBA00023002"/>
    </source>
</evidence>
<name>A0AAE4AMQ2_9BACT</name>
<accession>A0AAE4AMQ2</accession>
<dbReference type="GO" id="GO:0010181">
    <property type="term" value="F:FMN binding"/>
    <property type="evidence" value="ECO:0007669"/>
    <property type="project" value="InterPro"/>
</dbReference>
<dbReference type="PANTHER" id="PTHR43656">
    <property type="entry name" value="BINDING OXIDOREDUCTASE, PUTATIVE (AFU_ORTHOLOGUE AFUA_2G08260)-RELATED"/>
    <property type="match status" value="1"/>
</dbReference>
<dbReference type="CDD" id="cd02803">
    <property type="entry name" value="OYE_like_FMN_family"/>
    <property type="match status" value="1"/>
</dbReference>
<dbReference type="InterPro" id="IPR051799">
    <property type="entry name" value="NADH_flavin_oxidoreductase"/>
</dbReference>
<protein>
    <submittedName>
        <fullName evidence="4">2,4-dienoyl-CoA reductase-like NADH-dependent reductase (Old Yellow Enzyme family)</fullName>
    </submittedName>
</protein>
<keyword evidence="2" id="KW-0560">Oxidoreductase</keyword>
<comment type="caution">
    <text evidence="4">The sequence shown here is derived from an EMBL/GenBank/DDBJ whole genome shotgun (WGS) entry which is preliminary data.</text>
</comment>
<keyword evidence="5" id="KW-1185">Reference proteome</keyword>
<dbReference type="InterPro" id="IPR013785">
    <property type="entry name" value="Aldolase_TIM"/>
</dbReference>
<evidence type="ECO:0000313" key="4">
    <source>
        <dbReference type="EMBL" id="MDQ0288118.1"/>
    </source>
</evidence>
<dbReference type="GO" id="GO:0016491">
    <property type="term" value="F:oxidoreductase activity"/>
    <property type="evidence" value="ECO:0007669"/>
    <property type="project" value="UniProtKB-KW"/>
</dbReference>
<proteinExistence type="predicted"/>
<organism evidence="4 5">
    <name type="scientific">Oligosphaera ethanolica</name>
    <dbReference type="NCBI Taxonomy" id="760260"/>
    <lineage>
        <taxon>Bacteria</taxon>
        <taxon>Pseudomonadati</taxon>
        <taxon>Lentisphaerota</taxon>
        <taxon>Oligosphaeria</taxon>
        <taxon>Oligosphaerales</taxon>
        <taxon>Oligosphaeraceae</taxon>
        <taxon>Oligosphaera</taxon>
    </lineage>
</organism>
<dbReference type="EMBL" id="JAUSVL010000001">
    <property type="protein sequence ID" value="MDQ0288118.1"/>
    <property type="molecule type" value="Genomic_DNA"/>
</dbReference>
<dbReference type="AlphaFoldDB" id="A0AAE4AMQ2"/>
<dbReference type="Gene3D" id="3.20.20.70">
    <property type="entry name" value="Aldolase class I"/>
    <property type="match status" value="1"/>
</dbReference>
<keyword evidence="1" id="KW-0285">Flavoprotein</keyword>
<dbReference type="InterPro" id="IPR001155">
    <property type="entry name" value="OxRdtase_FMN_N"/>
</dbReference>
<dbReference type="SUPFAM" id="SSF51395">
    <property type="entry name" value="FMN-linked oxidoreductases"/>
    <property type="match status" value="1"/>
</dbReference>
<dbReference type="Pfam" id="PF00724">
    <property type="entry name" value="Oxidored_FMN"/>
    <property type="match status" value="1"/>
</dbReference>